<evidence type="ECO:0000256" key="1">
    <source>
        <dbReference type="SAM" id="SignalP"/>
    </source>
</evidence>
<feature type="chain" id="PRO_5010206425" description="UBN2_3 domain-containing protein" evidence="1">
    <location>
        <begin position="19"/>
        <end position="91"/>
    </location>
</feature>
<keyword evidence="3" id="KW-1185">Reference proteome</keyword>
<feature type="signal peptide" evidence="1">
    <location>
        <begin position="1"/>
        <end position="18"/>
    </location>
</feature>
<keyword evidence="1" id="KW-0732">Signal</keyword>
<dbReference type="Proteomes" id="UP000187406">
    <property type="component" value="Unassembled WGS sequence"/>
</dbReference>
<evidence type="ECO:0008006" key="4">
    <source>
        <dbReference type="Google" id="ProtNLM"/>
    </source>
</evidence>
<comment type="caution">
    <text evidence="2">The sequence shown here is derived from an EMBL/GenBank/DDBJ whole genome shotgun (WGS) entry which is preliminary data.</text>
</comment>
<evidence type="ECO:0000313" key="2">
    <source>
        <dbReference type="EMBL" id="GAV85731.1"/>
    </source>
</evidence>
<reference evidence="3" key="1">
    <citation type="submission" date="2016-04" db="EMBL/GenBank/DDBJ databases">
        <title>Cephalotus genome sequencing.</title>
        <authorList>
            <person name="Fukushima K."/>
            <person name="Hasebe M."/>
            <person name="Fang X."/>
        </authorList>
    </citation>
    <scope>NUCLEOTIDE SEQUENCE [LARGE SCALE GENOMIC DNA]</scope>
    <source>
        <strain evidence="3">cv. St1</strain>
    </source>
</reference>
<evidence type="ECO:0000313" key="3">
    <source>
        <dbReference type="Proteomes" id="UP000187406"/>
    </source>
</evidence>
<protein>
    <recommendedName>
        <fullName evidence="4">UBN2_3 domain-containing protein</fullName>
    </recommendedName>
</protein>
<dbReference type="EMBL" id="BDDD01003657">
    <property type="protein sequence ID" value="GAV85731.1"/>
    <property type="molecule type" value="Genomic_DNA"/>
</dbReference>
<proteinExistence type="predicted"/>
<gene>
    <name evidence="2" type="ORF">CFOL_v3_29165</name>
</gene>
<dbReference type="AlphaFoldDB" id="A0A1Q3D018"/>
<organism evidence="2 3">
    <name type="scientific">Cephalotus follicularis</name>
    <name type="common">Albany pitcher plant</name>
    <dbReference type="NCBI Taxonomy" id="3775"/>
    <lineage>
        <taxon>Eukaryota</taxon>
        <taxon>Viridiplantae</taxon>
        <taxon>Streptophyta</taxon>
        <taxon>Embryophyta</taxon>
        <taxon>Tracheophyta</taxon>
        <taxon>Spermatophyta</taxon>
        <taxon>Magnoliopsida</taxon>
        <taxon>eudicotyledons</taxon>
        <taxon>Gunneridae</taxon>
        <taxon>Pentapetalae</taxon>
        <taxon>rosids</taxon>
        <taxon>fabids</taxon>
        <taxon>Oxalidales</taxon>
        <taxon>Cephalotaceae</taxon>
        <taxon>Cephalotus</taxon>
    </lineage>
</organism>
<name>A0A1Q3D018_CEPFO</name>
<dbReference type="InParanoid" id="A0A1Q3D018"/>
<sequence length="91" mass="10208">MSWRKIDLVKAWITSTLSVEVLDLAVGIETTQDLWSLINSTIAIDKPVPDQRKVFLLLTSLWPAYKAFAITTPIKLPVSSCTKIIPMLQSH</sequence>
<accession>A0A1Q3D018</accession>